<comment type="caution">
    <text evidence="7">The sequence shown here is derived from an EMBL/GenBank/DDBJ whole genome shotgun (WGS) entry which is preliminary data.</text>
</comment>
<keyword evidence="4" id="KW-0807">Transducer</keyword>
<keyword evidence="2" id="KW-0813">Transport</keyword>
<dbReference type="SUPFAM" id="SSF53850">
    <property type="entry name" value="Periplasmic binding protein-like II"/>
    <property type="match status" value="1"/>
</dbReference>
<dbReference type="PANTHER" id="PTHR30290">
    <property type="entry name" value="PERIPLASMIC BINDING COMPONENT OF ABC TRANSPORTER"/>
    <property type="match status" value="1"/>
</dbReference>
<evidence type="ECO:0000313" key="7">
    <source>
        <dbReference type="EMBL" id="MBI4726177.1"/>
    </source>
</evidence>
<dbReference type="GO" id="GO:1904680">
    <property type="term" value="F:peptide transmembrane transporter activity"/>
    <property type="evidence" value="ECO:0007669"/>
    <property type="project" value="TreeGrafter"/>
</dbReference>
<dbReference type="InterPro" id="IPR023765">
    <property type="entry name" value="SBP_5_CS"/>
</dbReference>
<keyword evidence="3" id="KW-0732">Signal</keyword>
<evidence type="ECO:0000256" key="2">
    <source>
        <dbReference type="ARBA" id="ARBA00022448"/>
    </source>
</evidence>
<sequence length="1118" mass="122912">MKLFNFNSKTSGAAAIQDVPETSEARWKPSDELLDVLRKIDEFLKILPELSGNISALAAEERGHLVNIHAFGAALAEAFEGMDAIANSLALVTENSQEYKQVIARAEQQLKGALDSFDLVDQSHQRSTEELNGLFATTAELEKLAGLIAGLSVKIKQLVRNAEIRAFHAGSQGKGFGVIAENMSRLAGDMENTASLVPALTTGVKGSIQKMSSGVLESRHLVDGLKSRAGQVTDKLNSLYRSNQGMVEAFDRIGLMAREQRELENKLVGGLKNIAQSAEGLSVSQEVAALALSTETGEMGQVEYAKNQMDEALGLWESVGNSAALHEARNNWMMLKAKLQAASERWRDLQTTIDDQKTVLGAEEELAGTLWQNLEALFENINRIKSSLDGTGKSIGRNRRDFEEMSGRLTESFDNLARVKTWLDECEADREGMSAKLVEISQTGAAIKDFTEQIKLLSFYAAVEVAEMGQGGGDFGGIVGQAQSLSQQAAADSAKIGPLLKQVTEQFAQTSGTVRQTQKIMATSLESISQARRLLDLARESGGRMEQIVAEAGLGIDRQQSRHQDIFGRYNQYSQSYQEVAAKLQGFSGFLLKGRDSLAWFERMGSLGRAEIESAGLKDYIGGRLKVDINSDPITLDPAMMTDATSNEVASQIFEGLVQFGGGASVIPAIAWRWKISPDGLSWTFYLRRGIKFSHGRELAAPDVKYSLERLLSPKIKSPNQGFVEMIKGASEYSQGQAKEISGLQAIDSQAIKIVLQYPFMPFLANLACTVAAIVPKELVEDGSQDFSRHPVGSGPFVLKNWEPGKTLELEPNPHYYERRISLSGVKYSIDLNDEQKIEALASGRLDITDVNSLQRRALSSDPTLKVVSLPQLNVQYLCINVSRVSPFADIRVRQALNYAVDKKALIETTELAGDAVIAKGVFPPELWAYNPNLAGYGYDPDRAKKLLAEAGFAGGLPGEYLLDIRDSKAQLQRFEVVRQSCREVGISIKPNPLSWKALLEKTYGCQSQLSFNGWSSDNGDPDNFLYPLFHSKNGGRAGNTSFFKSAAIDEMLDEAVTIRDPGQRLLRYRKIEELIVQEAPWVFLYHSVKSTAVRNAVHGYRPRPFGSELYKHCWVEQ</sequence>
<dbReference type="GO" id="GO:0007165">
    <property type="term" value="P:signal transduction"/>
    <property type="evidence" value="ECO:0007669"/>
    <property type="project" value="UniProtKB-KW"/>
</dbReference>
<dbReference type="Gene3D" id="3.10.105.10">
    <property type="entry name" value="Dipeptide-binding Protein, Domain 3"/>
    <property type="match status" value="1"/>
</dbReference>
<name>A0A933IA87_UNCT6</name>
<dbReference type="Gene3D" id="1.10.287.950">
    <property type="entry name" value="Methyl-accepting chemotaxis protein"/>
    <property type="match status" value="2"/>
</dbReference>
<dbReference type="GO" id="GO:0016020">
    <property type="term" value="C:membrane"/>
    <property type="evidence" value="ECO:0007669"/>
    <property type="project" value="InterPro"/>
</dbReference>
<dbReference type="PANTHER" id="PTHR30290:SF9">
    <property type="entry name" value="OLIGOPEPTIDE-BINDING PROTEIN APPA"/>
    <property type="match status" value="1"/>
</dbReference>
<dbReference type="InterPro" id="IPR000914">
    <property type="entry name" value="SBP_5_dom"/>
</dbReference>
<dbReference type="InterPro" id="IPR039424">
    <property type="entry name" value="SBP_5"/>
</dbReference>
<feature type="coiled-coil region" evidence="5">
    <location>
        <begin position="89"/>
        <end position="116"/>
    </location>
</feature>
<dbReference type="Gene3D" id="3.90.76.10">
    <property type="entry name" value="Dipeptide-binding Protein, Domain 1"/>
    <property type="match status" value="1"/>
</dbReference>
<feature type="domain" description="Methyl-accepting transducer" evidence="6">
    <location>
        <begin position="39"/>
        <end position="275"/>
    </location>
</feature>
<proteinExistence type="inferred from homology"/>
<dbReference type="PROSITE" id="PS01040">
    <property type="entry name" value="SBP_BACTERIAL_5"/>
    <property type="match status" value="1"/>
</dbReference>
<feature type="domain" description="Methyl-accepting transducer" evidence="6">
    <location>
        <begin position="373"/>
        <end position="588"/>
    </location>
</feature>
<evidence type="ECO:0000256" key="1">
    <source>
        <dbReference type="ARBA" id="ARBA00005695"/>
    </source>
</evidence>
<evidence type="ECO:0000313" key="8">
    <source>
        <dbReference type="Proteomes" id="UP000736328"/>
    </source>
</evidence>
<keyword evidence="5" id="KW-0175">Coiled coil</keyword>
<evidence type="ECO:0000256" key="5">
    <source>
        <dbReference type="SAM" id="Coils"/>
    </source>
</evidence>
<dbReference type="Pfam" id="PF00496">
    <property type="entry name" value="SBP_bac_5"/>
    <property type="match status" value="1"/>
</dbReference>
<dbReference type="InterPro" id="IPR004089">
    <property type="entry name" value="MCPsignal_dom"/>
</dbReference>
<protein>
    <recommendedName>
        <fullName evidence="6">Methyl-accepting transducer domain-containing protein</fullName>
    </recommendedName>
</protein>
<dbReference type="PROSITE" id="PS50111">
    <property type="entry name" value="CHEMOTAXIS_TRANSDUC_2"/>
    <property type="match status" value="2"/>
</dbReference>
<dbReference type="AlphaFoldDB" id="A0A933IA87"/>
<evidence type="ECO:0000256" key="3">
    <source>
        <dbReference type="ARBA" id="ARBA00022729"/>
    </source>
</evidence>
<dbReference type="SUPFAM" id="SSF58104">
    <property type="entry name" value="Methyl-accepting chemotaxis protein (MCP) signaling domain"/>
    <property type="match status" value="2"/>
</dbReference>
<reference evidence="7" key="1">
    <citation type="submission" date="2020-07" db="EMBL/GenBank/DDBJ databases">
        <title>Huge and variable diversity of episymbiotic CPR bacteria and DPANN archaea in groundwater ecosystems.</title>
        <authorList>
            <person name="He C.Y."/>
            <person name="Keren R."/>
            <person name="Whittaker M."/>
            <person name="Farag I.F."/>
            <person name="Doudna J."/>
            <person name="Cate J.H.D."/>
            <person name="Banfield J.F."/>
        </authorList>
    </citation>
    <scope>NUCLEOTIDE SEQUENCE</scope>
    <source>
        <strain evidence="7">NC_groundwater_1520_Pr4_B-0.1um_53_5</strain>
    </source>
</reference>
<gene>
    <name evidence="7" type="ORF">HY768_02960</name>
</gene>
<evidence type="ECO:0000259" key="6">
    <source>
        <dbReference type="PROSITE" id="PS50111"/>
    </source>
</evidence>
<comment type="similarity">
    <text evidence="1">Belongs to the bacterial solute-binding protein 5 family.</text>
</comment>
<dbReference type="CDD" id="cd00995">
    <property type="entry name" value="PBP2_NikA_DppA_OppA_like"/>
    <property type="match status" value="1"/>
</dbReference>
<dbReference type="Gene3D" id="3.40.190.10">
    <property type="entry name" value="Periplasmic binding protein-like II"/>
    <property type="match status" value="1"/>
</dbReference>
<evidence type="ECO:0000256" key="4">
    <source>
        <dbReference type="PROSITE-ProRule" id="PRU00284"/>
    </source>
</evidence>
<dbReference type="GO" id="GO:0015833">
    <property type="term" value="P:peptide transport"/>
    <property type="evidence" value="ECO:0007669"/>
    <property type="project" value="TreeGrafter"/>
</dbReference>
<accession>A0A933IA87</accession>
<organism evidence="7 8">
    <name type="scientific">candidate division TA06 bacterium</name>
    <dbReference type="NCBI Taxonomy" id="2250710"/>
    <lineage>
        <taxon>Bacteria</taxon>
        <taxon>Bacteria division TA06</taxon>
    </lineage>
</organism>
<dbReference type="EMBL" id="JACQXR010000036">
    <property type="protein sequence ID" value="MBI4726177.1"/>
    <property type="molecule type" value="Genomic_DNA"/>
</dbReference>
<dbReference type="Proteomes" id="UP000736328">
    <property type="component" value="Unassembled WGS sequence"/>
</dbReference>